<feature type="compositionally biased region" description="Low complexity" evidence="1">
    <location>
        <begin position="101"/>
        <end position="113"/>
    </location>
</feature>
<protein>
    <submittedName>
        <fullName evidence="2">Uncharacterized protein</fullName>
    </submittedName>
</protein>
<dbReference type="EMBL" id="JALJOV010000755">
    <property type="protein sequence ID" value="KAK9861463.1"/>
    <property type="molecule type" value="Genomic_DNA"/>
</dbReference>
<evidence type="ECO:0000313" key="2">
    <source>
        <dbReference type="EMBL" id="KAK9861463.1"/>
    </source>
</evidence>
<feature type="region of interest" description="Disordered" evidence="1">
    <location>
        <begin position="1"/>
        <end position="85"/>
    </location>
</feature>
<feature type="compositionally biased region" description="Low complexity" evidence="1">
    <location>
        <begin position="1"/>
        <end position="20"/>
    </location>
</feature>
<evidence type="ECO:0000313" key="3">
    <source>
        <dbReference type="Proteomes" id="UP001485043"/>
    </source>
</evidence>
<feature type="compositionally biased region" description="Low complexity" evidence="1">
    <location>
        <begin position="66"/>
        <end position="85"/>
    </location>
</feature>
<sequence length="255" mass="25740">MEPRKSAPASSAPTAASASSYGQAAEPHVPGKKELLAASLFGDGGGASSRARTRRPGVASPTKTRPPQASAAAATSPAAAPAASGQPAAADLLLELFDSAPSTSAAPSASSNPPADPFGILGDLAAPTPRHTSAAVPTPPARPAAILDDLYGPTPPAASSPKLSGGFLPQAQSASICEITCVQHKVSRSKACCQGRTDISQVSQQRGALLALKKARHVEASRSLSKRAESLAEISRHTSEGRLVALLLVWVIVVL</sequence>
<feature type="region of interest" description="Disordered" evidence="1">
    <location>
        <begin position="101"/>
        <end position="165"/>
    </location>
</feature>
<proteinExistence type="predicted"/>
<accession>A0AAW1SYP3</accession>
<name>A0AAW1SYP3_9CHLO</name>
<gene>
    <name evidence="2" type="ORF">WJX84_004826</name>
</gene>
<keyword evidence="3" id="KW-1185">Reference proteome</keyword>
<dbReference type="Proteomes" id="UP001485043">
    <property type="component" value="Unassembled WGS sequence"/>
</dbReference>
<organism evidence="2 3">
    <name type="scientific">Apatococcus fuscideae</name>
    <dbReference type="NCBI Taxonomy" id="2026836"/>
    <lineage>
        <taxon>Eukaryota</taxon>
        <taxon>Viridiplantae</taxon>
        <taxon>Chlorophyta</taxon>
        <taxon>core chlorophytes</taxon>
        <taxon>Trebouxiophyceae</taxon>
        <taxon>Chlorellales</taxon>
        <taxon>Chlorellaceae</taxon>
        <taxon>Apatococcus</taxon>
    </lineage>
</organism>
<reference evidence="2 3" key="1">
    <citation type="journal article" date="2024" name="Nat. Commun.">
        <title>Phylogenomics reveals the evolutionary origins of lichenization in chlorophyte algae.</title>
        <authorList>
            <person name="Puginier C."/>
            <person name="Libourel C."/>
            <person name="Otte J."/>
            <person name="Skaloud P."/>
            <person name="Haon M."/>
            <person name="Grisel S."/>
            <person name="Petersen M."/>
            <person name="Berrin J.G."/>
            <person name="Delaux P.M."/>
            <person name="Dal Grande F."/>
            <person name="Keller J."/>
        </authorList>
    </citation>
    <scope>NUCLEOTIDE SEQUENCE [LARGE SCALE GENOMIC DNA]</scope>
    <source>
        <strain evidence="2 3">SAG 2523</strain>
    </source>
</reference>
<comment type="caution">
    <text evidence="2">The sequence shown here is derived from an EMBL/GenBank/DDBJ whole genome shotgun (WGS) entry which is preliminary data.</text>
</comment>
<dbReference type="AlphaFoldDB" id="A0AAW1SYP3"/>
<evidence type="ECO:0000256" key="1">
    <source>
        <dbReference type="SAM" id="MobiDB-lite"/>
    </source>
</evidence>